<evidence type="ECO:0000313" key="1">
    <source>
        <dbReference type="EMBL" id="AXM98036.1"/>
    </source>
</evidence>
<dbReference type="EMBL" id="CP031146">
    <property type="protein sequence ID" value="AXM98036.1"/>
    <property type="molecule type" value="Genomic_DNA"/>
</dbReference>
<dbReference type="Proteomes" id="UP000256503">
    <property type="component" value="Chromosome"/>
</dbReference>
<dbReference type="InterPro" id="IPR027417">
    <property type="entry name" value="P-loop_NTPase"/>
</dbReference>
<protein>
    <submittedName>
        <fullName evidence="1">DUF3732 domain-containing protein</fullName>
    </submittedName>
</protein>
<dbReference type="AlphaFoldDB" id="A0AAD0VVH4"/>
<name>A0AAD0VVH4_PSEDL</name>
<organism evidence="1 2">
    <name type="scientific">Pseudomonas plecoglossicida</name>
    <dbReference type="NCBI Taxonomy" id="70775"/>
    <lineage>
        <taxon>Bacteria</taxon>
        <taxon>Pseudomonadati</taxon>
        <taxon>Pseudomonadota</taxon>
        <taxon>Gammaproteobacteria</taxon>
        <taxon>Pseudomonadales</taxon>
        <taxon>Pseudomonadaceae</taxon>
        <taxon>Pseudomonas</taxon>
    </lineage>
</organism>
<dbReference type="Gene3D" id="3.40.50.300">
    <property type="entry name" value="P-loop containing nucleotide triphosphate hydrolases"/>
    <property type="match status" value="1"/>
</dbReference>
<accession>A0AAD0VVH4</accession>
<evidence type="ECO:0000313" key="2">
    <source>
        <dbReference type="Proteomes" id="UP000256503"/>
    </source>
</evidence>
<dbReference type="PANTHER" id="PTHR32114">
    <property type="entry name" value="ABC TRANSPORTER ABCH.3"/>
    <property type="match status" value="1"/>
</dbReference>
<reference evidence="1 2" key="1">
    <citation type="submission" date="2018-07" db="EMBL/GenBank/DDBJ databases">
        <title>Complete genome sequence of a Pseudomonas plecoglossicida strain pathogenic to the marine fish, Larimichthys crocea.</title>
        <authorList>
            <person name="Tao Z."/>
        </authorList>
    </citation>
    <scope>NUCLEOTIDE SEQUENCE [LARGE SCALE GENOMIC DNA]</scope>
    <source>
        <strain evidence="1 2">XSDHY-P</strain>
    </source>
</reference>
<dbReference type="GeneID" id="49615854"/>
<proteinExistence type="predicted"/>
<dbReference type="PANTHER" id="PTHR32114:SF2">
    <property type="entry name" value="ABC TRANSPORTER ABCH.3"/>
    <property type="match status" value="1"/>
</dbReference>
<dbReference type="Pfam" id="PF12532">
    <property type="entry name" value="DUF3732"/>
    <property type="match status" value="1"/>
</dbReference>
<dbReference type="RefSeq" id="WP_016392942.1">
    <property type="nucleotide sequence ID" value="NZ_CP031146.1"/>
</dbReference>
<dbReference type="InterPro" id="IPR022205">
    <property type="entry name" value="DUF3732"/>
</dbReference>
<sequence length="650" mass="73761">MTMQILQISVYGKNGERRDVKLTPSRVNIITGASKKGKSSLLEIVEYCLGSSECSVAEGFIRKTVDWYAILLQFRDTQVFIARAAPLPGLNSNSTSHMIVEKDIKVPDRSELKSSTNIDSVVNYLTEKLGVPEQETEVPEGQTRSSISINFKHSRYYLFQSQDEIAAKKILFHRQSEPHIPQAIKDTIPYFLGAAEDDRLKDLAALRGLKQEKTRLTKKLYELESLKGDGLQKGYVLLTEAAQIGLYTSENLIPNEKELLASLERISNWVPPLAPVEENSNDPLSVLEREYQDLQQQKREVRFKLNSANEFARSETGFEKEAGEQSFRLQSIGLFKKASAANHVCPICDSKHEASDGAESIIQQAIADLTHKLDGVERNRPRITGYIQGLMAEHNNLADKVKKVRDSIGQIRSKDVASEGFQDPNLLKSRVAGRVSLYLDGINWADDTGPIKQQIAVLEPQIEELEEKLNPDALKERLDAQISIISEDMTRWARELGLEHSEHPIRLDIPKLTVVAETPHGRTPLHRMGSGENWVGYHLVTYLALAKWFIKENRPVGRFIFFDQPTQVYFPSDKVVTGNIDEIEKDEDRKAVKKMFEWLFKVVEQELGPDLQVIVTDHADIEEDWYQSAIADEKWRGDIALIPKHWYTEE</sequence>
<gene>
    <name evidence="1" type="ORF">DVB73_20770</name>
</gene>